<dbReference type="PRINTS" id="PR01100">
    <property type="entry name" value="SHIKIMTKNASE"/>
</dbReference>
<dbReference type="InterPro" id="IPR031322">
    <property type="entry name" value="Shikimate/glucono_kinase"/>
</dbReference>
<comment type="caution">
    <text evidence="11">Lacks conserved residue(s) required for the propagation of feature annotation.</text>
</comment>
<evidence type="ECO:0000256" key="5">
    <source>
        <dbReference type="ARBA" id="ARBA00022679"/>
    </source>
</evidence>
<dbReference type="HAMAP" id="MF_00109">
    <property type="entry name" value="Shikimate_kinase"/>
    <property type="match status" value="1"/>
</dbReference>
<dbReference type="CDD" id="cd00464">
    <property type="entry name" value="SK"/>
    <property type="match status" value="1"/>
</dbReference>
<dbReference type="GO" id="GO:0009073">
    <property type="term" value="P:aromatic amino acid family biosynthetic process"/>
    <property type="evidence" value="ECO:0007669"/>
    <property type="project" value="UniProtKB-KW"/>
</dbReference>
<comment type="pathway">
    <text evidence="1 11">Metabolic intermediate biosynthesis; chorismate biosynthesis; chorismate from D-erythrose 4-phosphate and phosphoenolpyruvate: step 5/7.</text>
</comment>
<feature type="binding site" evidence="11">
    <location>
        <position position="14"/>
    </location>
    <ligand>
        <name>Mg(2+)</name>
        <dbReference type="ChEBI" id="CHEBI:18420"/>
    </ligand>
</feature>
<comment type="subunit">
    <text evidence="11">Monomer.</text>
</comment>
<evidence type="ECO:0000256" key="11">
    <source>
        <dbReference type="HAMAP-Rule" id="MF_00109"/>
    </source>
</evidence>
<dbReference type="SUPFAM" id="SSF52540">
    <property type="entry name" value="P-loop containing nucleoside triphosphate hydrolases"/>
    <property type="match status" value="1"/>
</dbReference>
<dbReference type="GO" id="GO:0004765">
    <property type="term" value="F:shikimate kinase activity"/>
    <property type="evidence" value="ECO:0007669"/>
    <property type="project" value="UniProtKB-UniRule"/>
</dbReference>
<keyword evidence="7 11" id="KW-0418">Kinase</keyword>
<keyword evidence="13" id="KW-1185">Reference proteome</keyword>
<dbReference type="Pfam" id="PF01202">
    <property type="entry name" value="SKI"/>
    <property type="match status" value="1"/>
</dbReference>
<dbReference type="PANTHER" id="PTHR21087">
    <property type="entry name" value="SHIKIMATE KINASE"/>
    <property type="match status" value="1"/>
</dbReference>
<evidence type="ECO:0000256" key="2">
    <source>
        <dbReference type="ARBA" id="ARBA00006997"/>
    </source>
</evidence>
<keyword evidence="8 11" id="KW-0067">ATP-binding</keyword>
<evidence type="ECO:0000256" key="7">
    <source>
        <dbReference type="ARBA" id="ARBA00022777"/>
    </source>
</evidence>
<comment type="catalytic activity">
    <reaction evidence="10 11">
        <text>shikimate + ATP = 3-phosphoshikimate + ADP + H(+)</text>
        <dbReference type="Rhea" id="RHEA:13121"/>
        <dbReference type="ChEBI" id="CHEBI:15378"/>
        <dbReference type="ChEBI" id="CHEBI:30616"/>
        <dbReference type="ChEBI" id="CHEBI:36208"/>
        <dbReference type="ChEBI" id="CHEBI:145989"/>
        <dbReference type="ChEBI" id="CHEBI:456216"/>
        <dbReference type="EC" id="2.7.1.71"/>
    </reaction>
</comment>
<dbReference type="Gene3D" id="3.40.50.300">
    <property type="entry name" value="P-loop containing nucleotide triphosphate hydrolases"/>
    <property type="match status" value="1"/>
</dbReference>
<dbReference type="GO" id="GO:0005829">
    <property type="term" value="C:cytosol"/>
    <property type="evidence" value="ECO:0007669"/>
    <property type="project" value="TreeGrafter"/>
</dbReference>
<keyword evidence="4 11" id="KW-0028">Amino-acid biosynthesis</keyword>
<dbReference type="EC" id="2.7.1.71" evidence="3 11"/>
<feature type="binding site" evidence="11">
    <location>
        <position position="139"/>
    </location>
    <ligand>
        <name>substrate</name>
    </ligand>
</feature>
<proteinExistence type="inferred from homology"/>
<evidence type="ECO:0000313" key="13">
    <source>
        <dbReference type="Proteomes" id="UP000220251"/>
    </source>
</evidence>
<comment type="function">
    <text evidence="11">Catalyzes the specific phosphorylation of the 3-hydroxyl group of shikimic acid using ATP as a cosubstrate.</text>
</comment>
<comment type="similarity">
    <text evidence="2 11">Belongs to the shikimate kinase family.</text>
</comment>
<accession>A0A0H5E7R1</accession>
<dbReference type="GO" id="GO:0008652">
    <property type="term" value="P:amino acid biosynthetic process"/>
    <property type="evidence" value="ECO:0007669"/>
    <property type="project" value="UniProtKB-KW"/>
</dbReference>
<keyword evidence="9 11" id="KW-0057">Aromatic amino acid biosynthesis</keyword>
<feature type="binding site" evidence="11">
    <location>
        <begin position="10"/>
        <end position="15"/>
    </location>
    <ligand>
        <name>ATP</name>
        <dbReference type="ChEBI" id="CHEBI:30616"/>
    </ligand>
</feature>
<comment type="cofactor">
    <cofactor evidence="11">
        <name>Mg(2+)</name>
        <dbReference type="ChEBI" id="CHEBI:18420"/>
    </cofactor>
    <text evidence="11">Binds 1 Mg(2+) ion per subunit.</text>
</comment>
<dbReference type="AlphaFoldDB" id="A0A0H5E7R1"/>
<dbReference type="InterPro" id="IPR000623">
    <property type="entry name" value="Shikimate_kinase/TSH1"/>
</dbReference>
<dbReference type="PANTHER" id="PTHR21087:SF16">
    <property type="entry name" value="SHIKIMATE KINASE 1, CHLOROPLASTIC"/>
    <property type="match status" value="1"/>
</dbReference>
<dbReference type="GO" id="GO:0005524">
    <property type="term" value="F:ATP binding"/>
    <property type="evidence" value="ECO:0007669"/>
    <property type="project" value="UniProtKB-UniRule"/>
</dbReference>
<dbReference type="PROSITE" id="PS01128">
    <property type="entry name" value="SHIKIMATE_KINASE"/>
    <property type="match status" value="1"/>
</dbReference>
<dbReference type="UniPathway" id="UPA00053">
    <property type="reaction ID" value="UER00088"/>
</dbReference>
<evidence type="ECO:0000256" key="4">
    <source>
        <dbReference type="ARBA" id="ARBA00022605"/>
    </source>
</evidence>
<dbReference type="Proteomes" id="UP000220251">
    <property type="component" value="Unassembled WGS sequence"/>
</dbReference>
<dbReference type="GO" id="GO:0009423">
    <property type="term" value="P:chorismate biosynthetic process"/>
    <property type="evidence" value="ECO:0007669"/>
    <property type="project" value="UniProtKB-UniRule"/>
</dbReference>
<dbReference type="GO" id="GO:0000287">
    <property type="term" value="F:magnesium ion binding"/>
    <property type="evidence" value="ECO:0007669"/>
    <property type="project" value="UniProtKB-UniRule"/>
</dbReference>
<evidence type="ECO:0000256" key="9">
    <source>
        <dbReference type="ARBA" id="ARBA00023141"/>
    </source>
</evidence>
<evidence type="ECO:0000256" key="6">
    <source>
        <dbReference type="ARBA" id="ARBA00022741"/>
    </source>
</evidence>
<sequence length="176" mass="19729">MMVFIMGLPRAGKTTFGKELASRLPFSFIDLDAEILRRVNSSAETCLTIKELYLKVGERAFRQMEEETLSCLDFSEEAVVSLGGGALISKINRELVKRCGRCIYLKIPETAWVARLQENPLVFVKEGCSEAVSALCKDRRCVFEELADFTIDWGSVSFDEAVIQAVCWLQSLTVSK</sequence>
<dbReference type="InterPro" id="IPR027417">
    <property type="entry name" value="P-loop_NTPase"/>
</dbReference>
<keyword evidence="6 11" id="KW-0547">Nucleotide-binding</keyword>
<dbReference type="InterPro" id="IPR023000">
    <property type="entry name" value="Shikimate_kinase_CS"/>
</dbReference>
<organism evidence="12 13">
    <name type="scientific">Estrella lausannensis</name>
    <dbReference type="NCBI Taxonomy" id="483423"/>
    <lineage>
        <taxon>Bacteria</taxon>
        <taxon>Pseudomonadati</taxon>
        <taxon>Chlamydiota</taxon>
        <taxon>Chlamydiia</taxon>
        <taxon>Parachlamydiales</taxon>
        <taxon>Candidatus Criblamydiaceae</taxon>
        <taxon>Estrella</taxon>
    </lineage>
</organism>
<protein>
    <recommendedName>
        <fullName evidence="3 11">Shikimate kinase</fullName>
        <shortName evidence="11">SK</shortName>
        <ecNumber evidence="3 11">2.7.1.71</ecNumber>
    </recommendedName>
</protein>
<keyword evidence="11" id="KW-0460">Magnesium</keyword>
<feature type="binding site" evidence="11">
    <location>
        <position position="62"/>
    </location>
    <ligand>
        <name>substrate</name>
    </ligand>
</feature>
<name>A0A0H5E7R1_9BACT</name>
<reference evidence="12" key="1">
    <citation type="submission" date="2015-06" db="EMBL/GenBank/DDBJ databases">
        <authorList>
            <person name="Bertelli Claire"/>
        </authorList>
    </citation>
    <scope>NUCLEOTIDE SEQUENCE [LARGE SCALE GENOMIC DNA]</scope>
    <source>
        <strain evidence="12">CRIB-30</strain>
    </source>
</reference>
<evidence type="ECO:0000256" key="3">
    <source>
        <dbReference type="ARBA" id="ARBA00012154"/>
    </source>
</evidence>
<gene>
    <name evidence="11 12" type="primary">aroK</name>
    <name evidence="12" type="ORF">ELAC_2054</name>
</gene>
<keyword evidence="11" id="KW-0963">Cytoplasm</keyword>
<comment type="subcellular location">
    <subcellularLocation>
        <location evidence="11">Cytoplasm</location>
    </subcellularLocation>
</comment>
<dbReference type="EMBL" id="CWGJ01000028">
    <property type="protein sequence ID" value="CRX39375.1"/>
    <property type="molecule type" value="Genomic_DNA"/>
</dbReference>
<feature type="binding site" evidence="11">
    <location>
        <position position="32"/>
    </location>
    <ligand>
        <name>substrate</name>
    </ligand>
</feature>
<feature type="binding site" evidence="11">
    <location>
        <position position="84"/>
    </location>
    <ligand>
        <name>substrate</name>
    </ligand>
</feature>
<evidence type="ECO:0000256" key="10">
    <source>
        <dbReference type="ARBA" id="ARBA00048567"/>
    </source>
</evidence>
<keyword evidence="11" id="KW-0479">Metal-binding</keyword>
<evidence type="ECO:0000313" key="12">
    <source>
        <dbReference type="EMBL" id="CRX39375.1"/>
    </source>
</evidence>
<evidence type="ECO:0000256" key="8">
    <source>
        <dbReference type="ARBA" id="ARBA00022840"/>
    </source>
</evidence>
<keyword evidence="5 11" id="KW-0808">Transferase</keyword>
<evidence type="ECO:0000256" key="1">
    <source>
        <dbReference type="ARBA" id="ARBA00004842"/>
    </source>
</evidence>